<dbReference type="Proteomes" id="UP000464620">
    <property type="component" value="Chromosome B09"/>
</dbReference>
<proteinExistence type="predicted"/>
<dbReference type="GO" id="GO:0005524">
    <property type="term" value="F:ATP binding"/>
    <property type="evidence" value="ECO:0007669"/>
    <property type="project" value="InterPro"/>
</dbReference>
<evidence type="ECO:0000256" key="3">
    <source>
        <dbReference type="ARBA" id="ARBA00022991"/>
    </source>
</evidence>
<evidence type="ECO:0000256" key="1">
    <source>
        <dbReference type="ARBA" id="ARBA00022630"/>
    </source>
</evidence>
<dbReference type="InterPro" id="IPR038718">
    <property type="entry name" value="SNF2-like_sf"/>
</dbReference>
<reference evidence="6 7" key="1">
    <citation type="submission" date="2020-01" db="EMBL/GenBank/DDBJ databases">
        <title>Genome sequence of Arachis hypogaea, cultivar Shitouqi.</title>
        <authorList>
            <person name="Zhuang W."/>
            <person name="Chen H."/>
            <person name="Varshney R."/>
            <person name="Wang D."/>
            <person name="Ming R."/>
        </authorList>
    </citation>
    <scope>NUCLEOTIDE SEQUENCE [LARGE SCALE GENOMIC DNA]</scope>
    <source>
        <tissue evidence="6">Young leaf</tissue>
    </source>
</reference>
<dbReference type="Gene3D" id="3.40.50.10810">
    <property type="entry name" value="Tandem AAA-ATPase domain"/>
    <property type="match status" value="1"/>
</dbReference>
<evidence type="ECO:0000259" key="5">
    <source>
        <dbReference type="Pfam" id="PF00176"/>
    </source>
</evidence>
<evidence type="ECO:0000313" key="6">
    <source>
        <dbReference type="EMBL" id="QHN78882.1"/>
    </source>
</evidence>
<protein>
    <submittedName>
        <fullName evidence="6">Phototropin</fullName>
    </submittedName>
</protein>
<dbReference type="EMBL" id="CP031001">
    <property type="protein sequence ID" value="QHN78882.1"/>
    <property type="molecule type" value="Genomic_DNA"/>
</dbReference>
<feature type="region of interest" description="Disordered" evidence="4">
    <location>
        <begin position="43"/>
        <end position="69"/>
    </location>
</feature>
<evidence type="ECO:0000313" key="7">
    <source>
        <dbReference type="Proteomes" id="UP000464620"/>
    </source>
</evidence>
<organism evidence="6 7">
    <name type="scientific">Arachis hypogaea</name>
    <name type="common">Peanut</name>
    <dbReference type="NCBI Taxonomy" id="3818"/>
    <lineage>
        <taxon>Eukaryota</taxon>
        <taxon>Viridiplantae</taxon>
        <taxon>Streptophyta</taxon>
        <taxon>Embryophyta</taxon>
        <taxon>Tracheophyta</taxon>
        <taxon>Spermatophyta</taxon>
        <taxon>Magnoliopsida</taxon>
        <taxon>eudicotyledons</taxon>
        <taxon>Gunneridae</taxon>
        <taxon>Pentapetalae</taxon>
        <taxon>rosids</taxon>
        <taxon>fabids</taxon>
        <taxon>Fabales</taxon>
        <taxon>Fabaceae</taxon>
        <taxon>Papilionoideae</taxon>
        <taxon>50 kb inversion clade</taxon>
        <taxon>dalbergioids sensu lato</taxon>
        <taxon>Dalbergieae</taxon>
        <taxon>Pterocarpus clade</taxon>
        <taxon>Arachis</taxon>
    </lineage>
</organism>
<dbReference type="PANTHER" id="PTHR47429:SF2">
    <property type="entry name" value="PROTEIN TWIN LOV 1"/>
    <property type="match status" value="1"/>
</dbReference>
<evidence type="ECO:0000256" key="2">
    <source>
        <dbReference type="ARBA" id="ARBA00022643"/>
    </source>
</evidence>
<feature type="compositionally biased region" description="Polar residues" evidence="4">
    <location>
        <begin position="49"/>
        <end position="64"/>
    </location>
</feature>
<dbReference type="GO" id="GO:0005634">
    <property type="term" value="C:nucleus"/>
    <property type="evidence" value="ECO:0007669"/>
    <property type="project" value="TreeGrafter"/>
</dbReference>
<keyword evidence="1" id="KW-0285">Flavoprotein</keyword>
<dbReference type="AlphaFoldDB" id="A0A6B9VEZ7"/>
<name>A0A6B9VEZ7_ARAHY</name>
<dbReference type="Gene3D" id="3.30.450.20">
    <property type="entry name" value="PAS domain"/>
    <property type="match status" value="1"/>
</dbReference>
<feature type="domain" description="SNF2 N-terminal" evidence="5">
    <location>
        <begin position="199"/>
        <end position="230"/>
    </location>
</feature>
<accession>A0A6B9VEZ7</accession>
<dbReference type="InterPro" id="IPR000330">
    <property type="entry name" value="SNF2_N"/>
</dbReference>
<dbReference type="PANTHER" id="PTHR47429">
    <property type="entry name" value="PROTEIN TWIN LOV 1"/>
    <property type="match status" value="1"/>
</dbReference>
<dbReference type="Pfam" id="PF00176">
    <property type="entry name" value="SNF2-rel_dom"/>
    <property type="match status" value="1"/>
</dbReference>
<gene>
    <name evidence="6" type="ORF">DS421_19g665250</name>
</gene>
<keyword evidence="2" id="KW-0288">FMN</keyword>
<keyword evidence="3" id="KW-0157">Chromophore</keyword>
<evidence type="ECO:0000256" key="4">
    <source>
        <dbReference type="SAM" id="MobiDB-lite"/>
    </source>
</evidence>
<sequence length="363" mass="39698">MDLLDEIKLLVQQGSLNYISSQLVESILSKVVEEFEHQIASRGGEQLQPKITSRDPISQSNGSSRGIEMGGGATGGTRYLLQGSSAPWLCCSLCLQDTEAAQAHQGWLIRTGPRLCSGCLALHRITTKDAALSVELGMRALDLAVGRRAAFSVYADGDDNQEGEQSHDDPSTLAETGVLQVGGNLLIKLLESEDAKGGVNNLHELWALLNFLLPEIFSSAETFDEWFQISGKKFWNLFHLQPMRDQKGEVQYFIGVQLDGSQQLEPLHNCIADDTAKEGQLLVKQTAENVDVAVRELPDANMAYGDSSFRDCKLASEEAMATIVKKLQVLFLHLCQAFGLGPIKQNKPGAILDAFIYFVTLVT</sequence>